<evidence type="ECO:0000313" key="3">
    <source>
        <dbReference type="Proteomes" id="UP001161017"/>
    </source>
</evidence>
<protein>
    <submittedName>
        <fullName evidence="2">Uncharacterized protein</fullName>
    </submittedName>
</protein>
<feature type="region of interest" description="Disordered" evidence="1">
    <location>
        <begin position="249"/>
        <end position="268"/>
    </location>
</feature>
<name>A0AA43QR66_9LECA</name>
<dbReference type="EMBL" id="JAPUFD010000013">
    <property type="protein sequence ID" value="MDI1491052.1"/>
    <property type="molecule type" value="Genomic_DNA"/>
</dbReference>
<dbReference type="Proteomes" id="UP001161017">
    <property type="component" value="Unassembled WGS sequence"/>
</dbReference>
<comment type="caution">
    <text evidence="2">The sequence shown here is derived from an EMBL/GenBank/DDBJ whole genome shotgun (WGS) entry which is preliminary data.</text>
</comment>
<gene>
    <name evidence="2" type="ORF">OHK93_002257</name>
</gene>
<proteinExistence type="predicted"/>
<reference evidence="2" key="1">
    <citation type="journal article" date="2023" name="Genome Biol. Evol.">
        <title>First Whole Genome Sequence and Flow Cytometry Genome Size Data for the Lichen-Forming Fungus Ramalina farinacea (Ascomycota).</title>
        <authorList>
            <person name="Llewellyn T."/>
            <person name="Mian S."/>
            <person name="Hill R."/>
            <person name="Leitch I.J."/>
            <person name="Gaya E."/>
        </authorList>
    </citation>
    <scope>NUCLEOTIDE SEQUENCE</scope>
    <source>
        <strain evidence="2">LIQ254RAFAR</strain>
    </source>
</reference>
<accession>A0AA43QR66</accession>
<evidence type="ECO:0000256" key="1">
    <source>
        <dbReference type="SAM" id="MobiDB-lite"/>
    </source>
</evidence>
<keyword evidence="3" id="KW-1185">Reference proteome</keyword>
<evidence type="ECO:0000313" key="2">
    <source>
        <dbReference type="EMBL" id="MDI1491052.1"/>
    </source>
</evidence>
<dbReference type="AlphaFoldDB" id="A0AA43QR66"/>
<sequence length="379" mass="42036">MNDRFIKTSDANNSEDLAIGEGRSKIVAWGKFTININTPTGKRNINCSNVAYIPGFSANILSGARMEDKGIHLVSQHRLLHIDGKTLMYVDRIGDHYVLDDNTQKPENDDAVLSRFHKGKMSFVGKLPMRDPVFESYNGHCLRSDADQQRKPQDSFDCLLLCLALIRSLCRPPITAIIHHIPAFDYRAFEITGKSTTMDAEMSSSNEQPEVCLAAAVADLRDMGITFPEFAPDCGSQDCAHCVRARHSRAQTGPGPNLPNDESEAEKQERLARDIEAFFDDPDAMTMPALGEDNEIPNNDTSASIARSNVDHDVDQTLREASRQELEGINESMWAAADGEQPKLLNDIDRRCGLPNGDEGFEMIDIEEARIGLLEIDNA</sequence>
<organism evidence="2 3">
    <name type="scientific">Ramalina farinacea</name>
    <dbReference type="NCBI Taxonomy" id="258253"/>
    <lineage>
        <taxon>Eukaryota</taxon>
        <taxon>Fungi</taxon>
        <taxon>Dikarya</taxon>
        <taxon>Ascomycota</taxon>
        <taxon>Pezizomycotina</taxon>
        <taxon>Lecanoromycetes</taxon>
        <taxon>OSLEUM clade</taxon>
        <taxon>Lecanoromycetidae</taxon>
        <taxon>Lecanorales</taxon>
        <taxon>Lecanorineae</taxon>
        <taxon>Ramalinaceae</taxon>
        <taxon>Ramalina</taxon>
    </lineage>
</organism>